<gene>
    <name evidence="2" type="ORF">GNP35_14960</name>
</gene>
<dbReference type="OrthoDB" id="9773932at2"/>
<dbReference type="SUPFAM" id="SSF55729">
    <property type="entry name" value="Acyl-CoA N-acyltransferases (Nat)"/>
    <property type="match status" value="1"/>
</dbReference>
<dbReference type="InterPro" id="IPR017469">
    <property type="entry name" value="PEP-CTERM_FemAB-rel"/>
</dbReference>
<dbReference type="InterPro" id="IPR050644">
    <property type="entry name" value="PG_Glycine_Bridge_Synth"/>
</dbReference>
<dbReference type="Pfam" id="PF13480">
    <property type="entry name" value="Acetyltransf_6"/>
    <property type="match status" value="1"/>
</dbReference>
<dbReference type="RefSeq" id="WP_155697077.1">
    <property type="nucleotide sequence ID" value="NZ_WOCD01000005.1"/>
</dbReference>
<dbReference type="Proteomes" id="UP000439994">
    <property type="component" value="Unassembled WGS sequence"/>
</dbReference>
<keyword evidence="3" id="KW-1185">Reference proteome</keyword>
<dbReference type="NCBIfam" id="TIGR03019">
    <property type="entry name" value="pepcterm_femAB"/>
    <property type="match status" value="1"/>
</dbReference>
<protein>
    <submittedName>
        <fullName evidence="2">FemAB family PEP-CTERM system-associated protein</fullName>
    </submittedName>
</protein>
<dbReference type="InterPro" id="IPR016181">
    <property type="entry name" value="Acyl_CoA_acyltransferase"/>
</dbReference>
<dbReference type="PANTHER" id="PTHR36174">
    <property type="entry name" value="LIPID II:GLYCINE GLYCYLTRANSFERASE"/>
    <property type="match status" value="1"/>
</dbReference>
<dbReference type="InterPro" id="IPR038740">
    <property type="entry name" value="BioF2-like_GNAT_dom"/>
</dbReference>
<sequence length="357" mass="40607">MDISTSHSAVSVSLLSPTDHDLWDKYVHTKPEASIYHQSKWLTLIESSLKQNGFYFIAKDATNNVVGILPIINLKSWLFGNYMVSMPYFNYGAAIADSPEIEAQLMQAAIKQGETLEVSHIQFRASEPFVSSATTDAMTVSTQKVNMILDLPETPELLGKAIGSKRRSQIKRPIREGVSHKFGGVELLEDFYEVFCLNMRDLGTPVYSKLFFKEILETFADNALLCVVYWEGKPVSTGFLLHNNGRMEIPWASTVRYANRISVNMYLYWQILSYAIENDFKQFDFGRSTIDAGTYKFKKQWGAEPQQCYWYHWVPEGAQAPDLSPSSGKFDLAIQVWQKLPLWVTKMIGPPIVRNLP</sequence>
<dbReference type="Gene3D" id="3.40.630.30">
    <property type="match status" value="1"/>
</dbReference>
<evidence type="ECO:0000313" key="3">
    <source>
        <dbReference type="Proteomes" id="UP000439994"/>
    </source>
</evidence>
<dbReference type="AlphaFoldDB" id="A0A6N8FHD7"/>
<dbReference type="EMBL" id="WOCD01000005">
    <property type="protein sequence ID" value="MUH73671.1"/>
    <property type="molecule type" value="Genomic_DNA"/>
</dbReference>
<evidence type="ECO:0000313" key="2">
    <source>
        <dbReference type="EMBL" id="MUH73671.1"/>
    </source>
</evidence>
<feature type="domain" description="BioF2-like acetyltransferase" evidence="1">
    <location>
        <begin position="164"/>
        <end position="298"/>
    </location>
</feature>
<evidence type="ECO:0000259" key="1">
    <source>
        <dbReference type="Pfam" id="PF13480"/>
    </source>
</evidence>
<comment type="caution">
    <text evidence="2">The sequence shown here is derived from an EMBL/GenBank/DDBJ whole genome shotgun (WGS) entry which is preliminary data.</text>
</comment>
<organism evidence="2 3">
    <name type="scientific">Psychrosphaera haliotis</name>
    <dbReference type="NCBI Taxonomy" id="555083"/>
    <lineage>
        <taxon>Bacteria</taxon>
        <taxon>Pseudomonadati</taxon>
        <taxon>Pseudomonadota</taxon>
        <taxon>Gammaproteobacteria</taxon>
        <taxon>Alteromonadales</taxon>
        <taxon>Pseudoalteromonadaceae</taxon>
        <taxon>Psychrosphaera</taxon>
    </lineage>
</organism>
<proteinExistence type="predicted"/>
<accession>A0A6N8FHD7</accession>
<name>A0A6N8FHD7_9GAMM</name>
<reference evidence="2 3" key="1">
    <citation type="submission" date="2019-11" db="EMBL/GenBank/DDBJ databases">
        <title>P. haliotis isolates from Z. marina roots.</title>
        <authorList>
            <person name="Cohen M."/>
            <person name="Jospin G."/>
            <person name="Eisen J.A."/>
            <person name="Coil D.A."/>
        </authorList>
    </citation>
    <scope>NUCLEOTIDE SEQUENCE [LARGE SCALE GENOMIC DNA]</scope>
    <source>
        <strain evidence="2 3">UCD-MCMsp1aY</strain>
    </source>
</reference>
<dbReference type="PANTHER" id="PTHR36174:SF1">
    <property type="entry name" value="LIPID II:GLYCINE GLYCYLTRANSFERASE"/>
    <property type="match status" value="1"/>
</dbReference>